<evidence type="ECO:0000256" key="1">
    <source>
        <dbReference type="SAM" id="MobiDB-lite"/>
    </source>
</evidence>
<dbReference type="EMBL" id="JACOSL010000062">
    <property type="protein sequence ID" value="MBI1757416.1"/>
    <property type="molecule type" value="Genomic_DNA"/>
</dbReference>
<organism evidence="3 4">
    <name type="scientific">Fimbriimonas ginsengisoli</name>
    <dbReference type="NCBI Taxonomy" id="1005039"/>
    <lineage>
        <taxon>Bacteria</taxon>
        <taxon>Bacillati</taxon>
        <taxon>Armatimonadota</taxon>
        <taxon>Fimbriimonadia</taxon>
        <taxon>Fimbriimonadales</taxon>
        <taxon>Fimbriimonadaceae</taxon>
        <taxon>Fimbriimonas</taxon>
    </lineage>
</organism>
<feature type="signal peptide" evidence="2">
    <location>
        <begin position="1"/>
        <end position="21"/>
    </location>
</feature>
<evidence type="ECO:0000313" key="3">
    <source>
        <dbReference type="EMBL" id="MBI1757416.1"/>
    </source>
</evidence>
<proteinExistence type="predicted"/>
<comment type="caution">
    <text evidence="3">The sequence shown here is derived from an EMBL/GenBank/DDBJ whole genome shotgun (WGS) entry which is preliminary data.</text>
</comment>
<keyword evidence="2" id="KW-0732">Signal</keyword>
<name>A0A931LX42_FIMGI</name>
<evidence type="ECO:0008006" key="5">
    <source>
        <dbReference type="Google" id="ProtNLM"/>
    </source>
</evidence>
<feature type="region of interest" description="Disordered" evidence="1">
    <location>
        <begin position="559"/>
        <end position="582"/>
    </location>
</feature>
<feature type="chain" id="PRO_5037426655" description="TIGR03016 family PEP-CTERM system-associated outer membrane protein" evidence="2">
    <location>
        <begin position="22"/>
        <end position="836"/>
    </location>
</feature>
<accession>A0A931LX42</accession>
<feature type="region of interest" description="Disordered" evidence="1">
    <location>
        <begin position="494"/>
        <end position="516"/>
    </location>
</feature>
<dbReference type="AlphaFoldDB" id="A0A931LX42"/>
<feature type="compositionally biased region" description="Polar residues" evidence="1">
    <location>
        <begin position="562"/>
        <end position="574"/>
    </location>
</feature>
<reference evidence="3" key="1">
    <citation type="submission" date="2020-07" db="EMBL/GenBank/DDBJ databases">
        <title>Huge and variable diversity of episymbiotic CPR bacteria and DPANN archaea in groundwater ecosystems.</title>
        <authorList>
            <person name="He C.Y."/>
            <person name="Keren R."/>
            <person name="Whittaker M."/>
            <person name="Farag I.F."/>
            <person name="Doudna J."/>
            <person name="Cate J.H.D."/>
            <person name="Banfield J.F."/>
        </authorList>
    </citation>
    <scope>NUCLEOTIDE SEQUENCE</scope>
    <source>
        <strain evidence="3">NC_groundwater_17_Pr7_B-0.1um_64_12</strain>
    </source>
</reference>
<dbReference type="Proteomes" id="UP000727962">
    <property type="component" value="Unassembled WGS sequence"/>
</dbReference>
<evidence type="ECO:0000313" key="4">
    <source>
        <dbReference type="Proteomes" id="UP000727962"/>
    </source>
</evidence>
<sequence length="836" mass="88526">MAHCRTALLGALALSAAISDAIPLTQWVQRSIVRRVSVSGRRVLGFHVQDVAGDGDAFNSLTYYGMGGKRFTDLGHVSLSGHDVLGVLNFQAELVNNRFGDPQGQKMSLNYHRGPVEMDAGDIRGSLLNTNSFASFNKTLNGVMGGFHQGRFALKALRSSVRGAARTTSLSGNGSLGPYYLGASQVISDSEQVRVDGLAMKLGADYTINYEAGSITFVSRPIAQTSTILVTFEAYSLTSRQGAVQGAGAAYDFGRFGSLGLTAVEQLSGGTAGLSTRVEQFQGFGAPSTPYTLQFVPLTTSPIVIKVDGLLQTLGIDYIFDSGNPAIFYFLRFVPSTSTVEVTYSPRPTQVVGGDRKVLGVDYRLPLGRGAEIAYSQATGRLVNTPTPSSGMARGLTARWDLGPTRWTAAARDVPSGFVGVQTIGFNRNDRSVELGMDSRAKGMRYGFNWSNASISSLSEDLNGHPIVDVARSTFARAFVDGQVANGLKWKLEQSRSKSGGSAGDGQVDKTDLSLSRRTGRLNTRLGLNRLTGFGAGVGSVASQGLRLESSYDPGRSWSLGGRTSLSNTESQGASRRGTDLSLNANYHPASPVGLDLSYQHSRAGQLAALAAFQDGLGAGYGTSGFSAPSTGVPIVAGGTDLTLFQALATYRAGPHAHVDTHLVQSASSGSSSSNTKSLTIGTGMQFDLGHTHALGMAIDQTRTTYLNADGQSRATTFDAFLSGAPGRWSYRTGLSSLISGAGVFAQDRFAWDASLRRSLSPNQGLSLLVQSGRTTGYQPQTESGVSLAYDYRLYRSVGLIASYRLRHVANLDPASTAGAYRARGLDVELTFDFGH</sequence>
<protein>
    <recommendedName>
        <fullName evidence="5">TIGR03016 family PEP-CTERM system-associated outer membrane protein</fullName>
    </recommendedName>
</protein>
<evidence type="ECO:0000256" key="2">
    <source>
        <dbReference type="SAM" id="SignalP"/>
    </source>
</evidence>
<gene>
    <name evidence="3" type="ORF">HYR64_09955</name>
</gene>